<reference evidence="2 3" key="1">
    <citation type="journal article" date="2019" name="Int. J. Syst. Evol. Microbiol.">
        <title>The Global Catalogue of Microorganisms (GCM) 10K type strain sequencing project: providing services to taxonomists for standard genome sequencing and annotation.</title>
        <authorList>
            <consortium name="The Broad Institute Genomics Platform"/>
            <consortium name="The Broad Institute Genome Sequencing Center for Infectious Disease"/>
            <person name="Wu L."/>
            <person name="Ma J."/>
        </authorList>
    </citation>
    <scope>NUCLEOTIDE SEQUENCE [LARGE SCALE GENOMIC DNA]</scope>
    <source>
        <strain evidence="2 3">JCM 16330</strain>
    </source>
</reference>
<dbReference type="EMBL" id="BAAABL010000026">
    <property type="protein sequence ID" value="GAA0293953.1"/>
    <property type="molecule type" value="Genomic_DNA"/>
</dbReference>
<name>A0AAV3S569_9EURY</name>
<feature type="transmembrane region" description="Helical" evidence="1">
    <location>
        <begin position="65"/>
        <end position="86"/>
    </location>
</feature>
<dbReference type="AlphaFoldDB" id="A0AAV3S569"/>
<gene>
    <name evidence="2" type="ORF">GCM10009066_05600</name>
</gene>
<comment type="caution">
    <text evidence="2">The sequence shown here is derived from an EMBL/GenBank/DDBJ whole genome shotgun (WGS) entry which is preliminary data.</text>
</comment>
<evidence type="ECO:0000313" key="3">
    <source>
        <dbReference type="Proteomes" id="UP001500837"/>
    </source>
</evidence>
<dbReference type="Proteomes" id="UP001500837">
    <property type="component" value="Unassembled WGS sequence"/>
</dbReference>
<keyword evidence="1" id="KW-1133">Transmembrane helix</keyword>
<keyword evidence="3" id="KW-1185">Reference proteome</keyword>
<organism evidence="2 3">
    <name type="scientific">Halarchaeum salinum</name>
    <dbReference type="NCBI Taxonomy" id="489912"/>
    <lineage>
        <taxon>Archaea</taxon>
        <taxon>Methanobacteriati</taxon>
        <taxon>Methanobacteriota</taxon>
        <taxon>Stenosarchaea group</taxon>
        <taxon>Halobacteria</taxon>
        <taxon>Halobacteriales</taxon>
        <taxon>Halobacteriaceae</taxon>
    </lineage>
</organism>
<keyword evidence="1" id="KW-0472">Membrane</keyword>
<sequence length="96" mass="10135">MPPRQSSGSRLQAFVVIVLLLFLLAIFIVVALPVLDGTHDAVMQTDHGAIKETGMADSLSFTLDVGMILVPMIFGIGIVAFTYAVVAGKGSFRGGR</sequence>
<protein>
    <submittedName>
        <fullName evidence="2">Uncharacterized protein</fullName>
    </submittedName>
</protein>
<keyword evidence="1" id="KW-0812">Transmembrane</keyword>
<dbReference type="RefSeq" id="WP_211313612.1">
    <property type="nucleotide sequence ID" value="NZ_BAAABL010000026.1"/>
</dbReference>
<proteinExistence type="predicted"/>
<evidence type="ECO:0000313" key="2">
    <source>
        <dbReference type="EMBL" id="GAA0293953.1"/>
    </source>
</evidence>
<feature type="transmembrane region" description="Helical" evidence="1">
    <location>
        <begin position="12"/>
        <end position="35"/>
    </location>
</feature>
<accession>A0AAV3S569</accession>
<evidence type="ECO:0000256" key="1">
    <source>
        <dbReference type="SAM" id="Phobius"/>
    </source>
</evidence>